<feature type="transmembrane region" description="Helical" evidence="1">
    <location>
        <begin position="29"/>
        <end position="51"/>
    </location>
</feature>
<proteinExistence type="predicted"/>
<dbReference type="EMBL" id="MGGW01000004">
    <property type="protein sequence ID" value="OGM55317.1"/>
    <property type="molecule type" value="Genomic_DNA"/>
</dbReference>
<reference evidence="2 3" key="1">
    <citation type="journal article" date="2016" name="Nat. Commun.">
        <title>Thousands of microbial genomes shed light on interconnected biogeochemical processes in an aquifer system.</title>
        <authorList>
            <person name="Anantharaman K."/>
            <person name="Brown C.T."/>
            <person name="Hug L.A."/>
            <person name="Sharon I."/>
            <person name="Castelle C.J."/>
            <person name="Probst A.J."/>
            <person name="Thomas B.C."/>
            <person name="Singh A."/>
            <person name="Wilkins M.J."/>
            <person name="Karaoz U."/>
            <person name="Brodie E.L."/>
            <person name="Williams K.H."/>
            <person name="Hubbard S.S."/>
            <person name="Banfield J.F."/>
        </authorList>
    </citation>
    <scope>NUCLEOTIDE SEQUENCE [LARGE SCALE GENOMIC DNA]</scope>
</reference>
<name>A0A1F8AUA5_9BACT</name>
<keyword evidence="1" id="KW-1133">Transmembrane helix</keyword>
<organism evidence="2 3">
    <name type="scientific">Candidatus Woesebacteria bacterium RIFCSPHIGHO2_12_FULL_41_24</name>
    <dbReference type="NCBI Taxonomy" id="1802510"/>
    <lineage>
        <taxon>Bacteria</taxon>
        <taxon>Candidatus Woeseibacteriota</taxon>
    </lineage>
</organism>
<dbReference type="Proteomes" id="UP000178603">
    <property type="component" value="Unassembled WGS sequence"/>
</dbReference>
<evidence type="ECO:0000313" key="2">
    <source>
        <dbReference type="EMBL" id="OGM55317.1"/>
    </source>
</evidence>
<protein>
    <submittedName>
        <fullName evidence="2">Uncharacterized protein</fullName>
    </submittedName>
</protein>
<keyword evidence="1" id="KW-0472">Membrane</keyword>
<evidence type="ECO:0000256" key="1">
    <source>
        <dbReference type="SAM" id="Phobius"/>
    </source>
</evidence>
<dbReference type="AlphaFoldDB" id="A0A1F8AUA5"/>
<sequence length="158" mass="17028">MSESVVQVKSPEFPVVKKFPKEKPRLSGVFAPLLMSVTVLFLGTGTGWLLAGRPGAALGERTENVAQTGGKPSDMEAGIQDEEAFPDTAEGELRDGGIRGEGTHHLDRGLGEEKHVYLTSTVINLDNFVDKKVQVWGQTIAAKNAGWLMDVGKIKVLQ</sequence>
<gene>
    <name evidence="2" type="ORF">A3E44_03480</name>
</gene>
<comment type="caution">
    <text evidence="2">The sequence shown here is derived from an EMBL/GenBank/DDBJ whole genome shotgun (WGS) entry which is preliminary data.</text>
</comment>
<evidence type="ECO:0000313" key="3">
    <source>
        <dbReference type="Proteomes" id="UP000178603"/>
    </source>
</evidence>
<accession>A0A1F8AUA5</accession>
<keyword evidence="1" id="KW-0812">Transmembrane</keyword>